<gene>
    <name evidence="1" type="ORF">NQ318_017022</name>
</gene>
<comment type="caution">
    <text evidence="1">The sequence shown here is derived from an EMBL/GenBank/DDBJ whole genome shotgun (WGS) entry which is preliminary data.</text>
</comment>
<dbReference type="EMBL" id="JAPWTK010000316">
    <property type="protein sequence ID" value="KAJ8942723.1"/>
    <property type="molecule type" value="Genomic_DNA"/>
</dbReference>
<organism evidence="1 2">
    <name type="scientific">Aromia moschata</name>
    <dbReference type="NCBI Taxonomy" id="1265417"/>
    <lineage>
        <taxon>Eukaryota</taxon>
        <taxon>Metazoa</taxon>
        <taxon>Ecdysozoa</taxon>
        <taxon>Arthropoda</taxon>
        <taxon>Hexapoda</taxon>
        <taxon>Insecta</taxon>
        <taxon>Pterygota</taxon>
        <taxon>Neoptera</taxon>
        <taxon>Endopterygota</taxon>
        <taxon>Coleoptera</taxon>
        <taxon>Polyphaga</taxon>
        <taxon>Cucujiformia</taxon>
        <taxon>Chrysomeloidea</taxon>
        <taxon>Cerambycidae</taxon>
        <taxon>Cerambycinae</taxon>
        <taxon>Callichromatini</taxon>
        <taxon>Aromia</taxon>
    </lineage>
</organism>
<sequence length="171" mass="19069">MEHNLLLTFAQFQPHNIKFGTADDSYNFVNSGFNASNPTKIIIHGYLSSIKEDVFVLNKNGKCNSSMNQDNGPILTSPLFALINKDSYGSVNRGNKFSINSANANLVGETFVEKSVVVRCFVENVQFFVSTPKVPVPTPGLGGLTKSLDCRRFEVNNPHFVTSDYWSMRMY</sequence>
<evidence type="ECO:0000313" key="1">
    <source>
        <dbReference type="EMBL" id="KAJ8942723.1"/>
    </source>
</evidence>
<name>A0AAV8XY78_9CUCU</name>
<protein>
    <submittedName>
        <fullName evidence="1">Uncharacterized protein</fullName>
    </submittedName>
</protein>
<evidence type="ECO:0000313" key="2">
    <source>
        <dbReference type="Proteomes" id="UP001162162"/>
    </source>
</evidence>
<dbReference type="Proteomes" id="UP001162162">
    <property type="component" value="Unassembled WGS sequence"/>
</dbReference>
<proteinExistence type="predicted"/>
<accession>A0AAV8XY78</accession>
<reference evidence="1" key="1">
    <citation type="journal article" date="2023" name="Insect Mol. Biol.">
        <title>Genome sequencing provides insights into the evolution of gene families encoding plant cell wall-degrading enzymes in longhorned beetles.</title>
        <authorList>
            <person name="Shin N.R."/>
            <person name="Okamura Y."/>
            <person name="Kirsch R."/>
            <person name="Pauchet Y."/>
        </authorList>
    </citation>
    <scope>NUCLEOTIDE SEQUENCE</scope>
    <source>
        <strain evidence="1">AMC_N1</strain>
    </source>
</reference>
<keyword evidence="2" id="KW-1185">Reference proteome</keyword>
<dbReference type="AlphaFoldDB" id="A0AAV8XY78"/>